<gene>
    <name evidence="1" type="ORF">A1O9_11508</name>
</gene>
<evidence type="ECO:0000313" key="1">
    <source>
        <dbReference type="EMBL" id="KEF52268.1"/>
    </source>
</evidence>
<proteinExistence type="predicted"/>
<dbReference type="HOGENOM" id="CLU_2831202_0_0_1"/>
<dbReference type="RefSeq" id="XP_013254858.1">
    <property type="nucleotide sequence ID" value="XM_013399404.1"/>
</dbReference>
<evidence type="ECO:0000313" key="2">
    <source>
        <dbReference type="Proteomes" id="UP000027920"/>
    </source>
</evidence>
<keyword evidence="2" id="KW-1185">Reference proteome</keyword>
<accession>A0A072NZ48</accession>
<reference evidence="1 2" key="1">
    <citation type="submission" date="2013-03" db="EMBL/GenBank/DDBJ databases">
        <title>The Genome Sequence of Exophiala aquamarina CBS 119918.</title>
        <authorList>
            <consortium name="The Broad Institute Genomics Platform"/>
            <person name="Cuomo C."/>
            <person name="de Hoog S."/>
            <person name="Gorbushina A."/>
            <person name="Walker B."/>
            <person name="Young S.K."/>
            <person name="Zeng Q."/>
            <person name="Gargeya S."/>
            <person name="Fitzgerald M."/>
            <person name="Haas B."/>
            <person name="Abouelleil A."/>
            <person name="Allen A.W."/>
            <person name="Alvarado L."/>
            <person name="Arachchi H.M."/>
            <person name="Berlin A.M."/>
            <person name="Chapman S.B."/>
            <person name="Gainer-Dewar J."/>
            <person name="Goldberg J."/>
            <person name="Griggs A."/>
            <person name="Gujja S."/>
            <person name="Hansen M."/>
            <person name="Howarth C."/>
            <person name="Imamovic A."/>
            <person name="Ireland A."/>
            <person name="Larimer J."/>
            <person name="McCowan C."/>
            <person name="Murphy C."/>
            <person name="Pearson M."/>
            <person name="Poon T.W."/>
            <person name="Priest M."/>
            <person name="Roberts A."/>
            <person name="Saif S."/>
            <person name="Shea T."/>
            <person name="Sisk P."/>
            <person name="Sykes S."/>
            <person name="Wortman J."/>
            <person name="Nusbaum C."/>
            <person name="Birren B."/>
        </authorList>
    </citation>
    <scope>NUCLEOTIDE SEQUENCE [LARGE SCALE GENOMIC DNA]</scope>
    <source>
        <strain evidence="1 2">CBS 119918</strain>
    </source>
</reference>
<comment type="caution">
    <text evidence="1">The sequence shown here is derived from an EMBL/GenBank/DDBJ whole genome shotgun (WGS) entry which is preliminary data.</text>
</comment>
<dbReference type="AlphaFoldDB" id="A0A072NZ48"/>
<sequence length="66" mass="7395">MKKKTYCERRATSSERDAGIHKDENCKMAIDSYMLKFGKLSVLVNNSPKEASGILPGSQEHQSGHR</sequence>
<name>A0A072NZ48_9EURO</name>
<protein>
    <submittedName>
        <fullName evidence="1">Uncharacterized protein</fullName>
    </submittedName>
</protein>
<dbReference type="EMBL" id="AMGV01000018">
    <property type="protein sequence ID" value="KEF52268.1"/>
    <property type="molecule type" value="Genomic_DNA"/>
</dbReference>
<dbReference type="GeneID" id="25286406"/>
<dbReference type="Proteomes" id="UP000027920">
    <property type="component" value="Unassembled WGS sequence"/>
</dbReference>
<dbReference type="VEuPathDB" id="FungiDB:A1O9_11508"/>
<organism evidence="1 2">
    <name type="scientific">Exophiala aquamarina CBS 119918</name>
    <dbReference type="NCBI Taxonomy" id="1182545"/>
    <lineage>
        <taxon>Eukaryota</taxon>
        <taxon>Fungi</taxon>
        <taxon>Dikarya</taxon>
        <taxon>Ascomycota</taxon>
        <taxon>Pezizomycotina</taxon>
        <taxon>Eurotiomycetes</taxon>
        <taxon>Chaetothyriomycetidae</taxon>
        <taxon>Chaetothyriales</taxon>
        <taxon>Herpotrichiellaceae</taxon>
        <taxon>Exophiala</taxon>
    </lineage>
</organism>